<evidence type="ECO:0000313" key="3">
    <source>
        <dbReference type="Proteomes" id="UP000032702"/>
    </source>
</evidence>
<dbReference type="AlphaFoldDB" id="Q08MP5"/>
<dbReference type="EMBL" id="AAMD01000341">
    <property type="protein sequence ID" value="EAU61755.1"/>
    <property type="molecule type" value="Genomic_DNA"/>
</dbReference>
<gene>
    <name evidence="2" type="ORF">STIAU_6639</name>
</gene>
<evidence type="ECO:0000313" key="2">
    <source>
        <dbReference type="EMBL" id="EAU61755.1"/>
    </source>
</evidence>
<sequence>MLASRSRLLPERIESHRGPKVQQGHAQRIAGADLRHLRLEEAQGGVRHRQRGRQPLPVENPRLFCVLARLLCGQLTLPEGGLGIVQGHLGALYLHVHTAREGRGFQGRGPGLRHLFAALRIPLTPIEEGPGEIQLQGAIPAVAREPLLVREAVLAGHAQGGQQARQGLFRGGLQGLHLELRGEDVQAALHGAFGQGRQRPRRLGRLGQQGLREDQGPFDGRRHEQVPQLDAARLGIAPGGGELDLGAGRLQLRARHIIGAGQSRLGPRLRVLQALAREVEPTLRRLVHLLRSQRGQEGIRGLEGHQPAGLPGIQLGRVALQPRRAVQGKAPGVEEHGAGRGGRAQGVVALDDRGLSPHLPDGLAQAAGVGACQAQFRE</sequence>
<protein>
    <submittedName>
        <fullName evidence="2">Uncharacterized protein</fullName>
    </submittedName>
</protein>
<reference evidence="2 3" key="1">
    <citation type="submission" date="2006-04" db="EMBL/GenBank/DDBJ databases">
        <authorList>
            <person name="Nierman W.C."/>
        </authorList>
    </citation>
    <scope>NUCLEOTIDE SEQUENCE [LARGE SCALE GENOMIC DNA]</scope>
    <source>
        <strain evidence="2 3">DW4/3-1</strain>
    </source>
</reference>
<comment type="caution">
    <text evidence="2">The sequence shown here is derived from an EMBL/GenBank/DDBJ whole genome shotgun (WGS) entry which is preliminary data.</text>
</comment>
<feature type="compositionally biased region" description="Basic and acidic residues" evidence="1">
    <location>
        <begin position="8"/>
        <end position="17"/>
    </location>
</feature>
<dbReference type="Proteomes" id="UP000032702">
    <property type="component" value="Unassembled WGS sequence"/>
</dbReference>
<name>Q08MP5_STIAD</name>
<proteinExistence type="predicted"/>
<feature type="compositionally biased region" description="Basic and acidic residues" evidence="1">
    <location>
        <begin position="211"/>
        <end position="222"/>
    </location>
</feature>
<organism evidence="2 3">
    <name type="scientific">Stigmatella aurantiaca (strain DW4/3-1)</name>
    <dbReference type="NCBI Taxonomy" id="378806"/>
    <lineage>
        <taxon>Bacteria</taxon>
        <taxon>Pseudomonadati</taxon>
        <taxon>Myxococcota</taxon>
        <taxon>Myxococcia</taxon>
        <taxon>Myxococcales</taxon>
        <taxon>Cystobacterineae</taxon>
        <taxon>Archangiaceae</taxon>
        <taxon>Stigmatella</taxon>
    </lineage>
</organism>
<feature type="region of interest" description="Disordered" evidence="1">
    <location>
        <begin position="193"/>
        <end position="222"/>
    </location>
</feature>
<accession>Q08MP5</accession>
<feature type="non-terminal residue" evidence="2">
    <location>
        <position position="378"/>
    </location>
</feature>
<evidence type="ECO:0000256" key="1">
    <source>
        <dbReference type="SAM" id="MobiDB-lite"/>
    </source>
</evidence>
<feature type="region of interest" description="Disordered" evidence="1">
    <location>
        <begin position="1"/>
        <end position="26"/>
    </location>
</feature>